<dbReference type="EMBL" id="MCGO01000018">
    <property type="protein sequence ID" value="ORY46052.1"/>
    <property type="molecule type" value="Genomic_DNA"/>
</dbReference>
<dbReference type="Proteomes" id="UP000193642">
    <property type="component" value="Unassembled WGS sequence"/>
</dbReference>
<gene>
    <name evidence="2" type="ORF">BCR33DRAFT_737149</name>
</gene>
<protein>
    <submittedName>
        <fullName evidence="2">Uncharacterized protein</fullName>
    </submittedName>
</protein>
<feature type="compositionally biased region" description="Polar residues" evidence="1">
    <location>
        <begin position="185"/>
        <end position="196"/>
    </location>
</feature>
<evidence type="ECO:0000256" key="1">
    <source>
        <dbReference type="SAM" id="MobiDB-lite"/>
    </source>
</evidence>
<keyword evidence="3" id="KW-1185">Reference proteome</keyword>
<name>A0A1Y2CGB5_9FUNG</name>
<dbReference type="OrthoDB" id="10405740at2759"/>
<sequence length="292" mass="32559">MKPVSRVAVTRRDGSPSGSRGVIVENCDTSAGVGSCRRRNHWQGCSRKDRVWVDLVRVVWSDRGMNLNVPERLVRARGNLLLQAEEEDDDIVFNDADEDGNDDEPMLATSNSLFRDKHRKNWVEKALFQRACPQVLDAWRLTKSNKAAGRRPAKNQTTPQSISKNQPSVASFFLKPSPAHAPNFPTVQSTITPQTASKTKPKYFVNLCSDDDEVSPGVSSSTSMLNPANGFDSDEEETPSERRKRLKSESDASNGTKPPPAPRKKTAFYKNMEEIARKPFPTSPKGKSRNLF</sequence>
<evidence type="ECO:0000313" key="2">
    <source>
        <dbReference type="EMBL" id="ORY46052.1"/>
    </source>
</evidence>
<feature type="compositionally biased region" description="Polar residues" evidence="1">
    <location>
        <begin position="154"/>
        <end position="169"/>
    </location>
</feature>
<accession>A0A1Y2CGB5</accession>
<comment type="caution">
    <text evidence="2">The sequence shown here is derived from an EMBL/GenBank/DDBJ whole genome shotgun (WGS) entry which is preliminary data.</text>
</comment>
<reference evidence="2 3" key="1">
    <citation type="submission" date="2016-07" db="EMBL/GenBank/DDBJ databases">
        <title>Pervasive Adenine N6-methylation of Active Genes in Fungi.</title>
        <authorList>
            <consortium name="DOE Joint Genome Institute"/>
            <person name="Mondo S.J."/>
            <person name="Dannebaum R.O."/>
            <person name="Kuo R.C."/>
            <person name="Labutti K."/>
            <person name="Haridas S."/>
            <person name="Kuo A."/>
            <person name="Salamov A."/>
            <person name="Ahrendt S.R."/>
            <person name="Lipzen A."/>
            <person name="Sullivan W."/>
            <person name="Andreopoulos W.B."/>
            <person name="Clum A."/>
            <person name="Lindquist E."/>
            <person name="Daum C."/>
            <person name="Ramamoorthy G.K."/>
            <person name="Gryganskyi A."/>
            <person name="Culley D."/>
            <person name="Magnuson J.K."/>
            <person name="James T.Y."/>
            <person name="O'Malley M.A."/>
            <person name="Stajich J.E."/>
            <person name="Spatafora J.W."/>
            <person name="Visel A."/>
            <person name="Grigoriev I.V."/>
        </authorList>
    </citation>
    <scope>NUCLEOTIDE SEQUENCE [LARGE SCALE GENOMIC DNA]</scope>
    <source>
        <strain evidence="2 3">JEL800</strain>
    </source>
</reference>
<proteinExistence type="predicted"/>
<feature type="region of interest" description="Disordered" evidence="1">
    <location>
        <begin position="146"/>
        <end position="196"/>
    </location>
</feature>
<feature type="region of interest" description="Disordered" evidence="1">
    <location>
        <begin position="215"/>
        <end position="292"/>
    </location>
</feature>
<organism evidence="2 3">
    <name type="scientific">Rhizoclosmatium globosum</name>
    <dbReference type="NCBI Taxonomy" id="329046"/>
    <lineage>
        <taxon>Eukaryota</taxon>
        <taxon>Fungi</taxon>
        <taxon>Fungi incertae sedis</taxon>
        <taxon>Chytridiomycota</taxon>
        <taxon>Chytridiomycota incertae sedis</taxon>
        <taxon>Chytridiomycetes</taxon>
        <taxon>Chytridiales</taxon>
        <taxon>Chytriomycetaceae</taxon>
        <taxon>Rhizoclosmatium</taxon>
    </lineage>
</organism>
<feature type="region of interest" description="Disordered" evidence="1">
    <location>
        <begin position="1"/>
        <end position="20"/>
    </location>
</feature>
<dbReference type="AlphaFoldDB" id="A0A1Y2CGB5"/>
<evidence type="ECO:0000313" key="3">
    <source>
        <dbReference type="Proteomes" id="UP000193642"/>
    </source>
</evidence>
<feature type="compositionally biased region" description="Polar residues" evidence="1">
    <location>
        <begin position="217"/>
        <end position="226"/>
    </location>
</feature>